<reference evidence="9" key="1">
    <citation type="journal article" date="2016" name="Nat. Commun.">
        <title>The Gonium pectorale genome demonstrates co-option of cell cycle regulation during the evolution of multicellularity.</title>
        <authorList>
            <person name="Hanschen E.R."/>
            <person name="Marriage T.N."/>
            <person name="Ferris P.J."/>
            <person name="Hamaji T."/>
            <person name="Toyoda A."/>
            <person name="Fujiyama A."/>
            <person name="Neme R."/>
            <person name="Noguchi H."/>
            <person name="Minakuchi Y."/>
            <person name="Suzuki M."/>
            <person name="Kawai-Toyooka H."/>
            <person name="Smith D.R."/>
            <person name="Sparks H."/>
            <person name="Anderson J."/>
            <person name="Bakaric R."/>
            <person name="Luria V."/>
            <person name="Karger A."/>
            <person name="Kirschner M.W."/>
            <person name="Durand P.M."/>
            <person name="Michod R.E."/>
            <person name="Nozaki H."/>
            <person name="Olson B.J."/>
        </authorList>
    </citation>
    <scope>NUCLEOTIDE SEQUENCE [LARGE SCALE GENOMIC DNA]</scope>
    <source>
        <strain evidence="9">NIES-2863</strain>
    </source>
</reference>
<feature type="region of interest" description="Disordered" evidence="6">
    <location>
        <begin position="788"/>
        <end position="809"/>
    </location>
</feature>
<dbReference type="PROSITE" id="PS00107">
    <property type="entry name" value="PROTEIN_KINASE_ATP"/>
    <property type="match status" value="1"/>
</dbReference>
<feature type="compositionally biased region" description="Gly residues" evidence="6">
    <location>
        <begin position="735"/>
        <end position="751"/>
    </location>
</feature>
<dbReference type="InterPro" id="IPR008271">
    <property type="entry name" value="Ser/Thr_kinase_AS"/>
</dbReference>
<dbReference type="SUPFAM" id="SSF56112">
    <property type="entry name" value="Protein kinase-like (PK-like)"/>
    <property type="match status" value="1"/>
</dbReference>
<evidence type="ECO:0000256" key="5">
    <source>
        <dbReference type="PROSITE-ProRule" id="PRU10141"/>
    </source>
</evidence>
<sequence length="809" mass="83726">MSFKSTVDIAVVFIVIMVTLVKPIAAGLTITCSSGAQLAAAMASPDVDTVFLPVDVALHNQDWDALVVLHHNFTVMGTAKRPVTLDMNFVRGKVRLSHGVTLAFHNLVLANFRAGSLMQSPGLDLLLPLPPGQTALIRVDRGALAFRVCFPLELASPGSAPAHSASKAQAPQLPTKAQDHLHLPACPHHHHHAPAPLSHPHHAFLSETYSTALSGGSEVGALAADSSLLTMPTSTQDAAALAAAPAVGNTTSSSCCSGGGRISDAASYASQRAAAQGGVAGSQDPAGAEVDVEGQGGEEEPPVPVTLLPTVLGRGAFGRVYEGLYKGELVAVKVVHTNDLAGAYSSWVAPAGVPTLSHPPESPAVEGGSAPEVQSATAQAQASATGSSSANSWSREAAAAGAVATESLERISETHQMDFADERTDTGLGSVRSPSDGPMGRQGDGSSTGPARDALDPERQLRLFASEVAVLGRCDHPNVVRLLAACLTPPRLCLVMERCETSLERLVYGGGGGPRDAGPPVPAYSVGLIPLPKLLHIAIQICQGLEYLHPLVVHRDLKPANVLINGADTDRPVAKLADFGLSRIRANTLPTVHPEAGTPAYVAPECYDLANNVVTHHADMYALGVLLWAMLTGEEPWKDLSVYAVACKVAVLGERLPLEHLSPRRCPPKLKRLLQQCWEADPLRRPAAAEAVKQLMLVQQQVAMSYSCSGDKGGVGADAAAGLPRRSRTSTCSSSGGGQVDDQCGGAGSPGSGTSPLTLGRRTAERERGLRPDALILAAAAAAATAAAATAATAAPGRPPQAHAPRRPE</sequence>
<accession>A0A150FX25</accession>
<feature type="region of interest" description="Disordered" evidence="6">
    <location>
        <begin position="355"/>
        <end position="393"/>
    </location>
</feature>
<dbReference type="SMART" id="SM00220">
    <property type="entry name" value="S_TKc"/>
    <property type="match status" value="1"/>
</dbReference>
<dbReference type="Gene3D" id="1.10.510.10">
    <property type="entry name" value="Transferase(Phosphotransferase) domain 1"/>
    <property type="match status" value="1"/>
</dbReference>
<dbReference type="OrthoDB" id="538027at2759"/>
<keyword evidence="9" id="KW-1185">Reference proteome</keyword>
<evidence type="ECO:0000256" key="2">
    <source>
        <dbReference type="ARBA" id="ARBA00022741"/>
    </source>
</evidence>
<dbReference type="GO" id="GO:0005524">
    <property type="term" value="F:ATP binding"/>
    <property type="evidence" value="ECO:0007669"/>
    <property type="project" value="UniProtKB-UniRule"/>
</dbReference>
<dbReference type="PANTHER" id="PTHR44329">
    <property type="entry name" value="SERINE/THREONINE-PROTEIN KINASE TNNI3K-RELATED"/>
    <property type="match status" value="1"/>
</dbReference>
<keyword evidence="1" id="KW-0808">Transferase</keyword>
<keyword evidence="2 5" id="KW-0547">Nucleotide-binding</keyword>
<dbReference type="Gene3D" id="3.30.200.20">
    <property type="entry name" value="Phosphorylase Kinase, domain 1"/>
    <property type="match status" value="2"/>
</dbReference>
<feature type="region of interest" description="Disordered" evidence="6">
    <location>
        <begin position="416"/>
        <end position="454"/>
    </location>
</feature>
<dbReference type="InterPro" id="IPR011009">
    <property type="entry name" value="Kinase-like_dom_sf"/>
</dbReference>
<dbReference type="Proteomes" id="UP000075714">
    <property type="component" value="Unassembled WGS sequence"/>
</dbReference>
<dbReference type="EMBL" id="LSYV01000192">
    <property type="protein sequence ID" value="KXZ42161.1"/>
    <property type="molecule type" value="Genomic_DNA"/>
</dbReference>
<evidence type="ECO:0000256" key="6">
    <source>
        <dbReference type="SAM" id="MobiDB-lite"/>
    </source>
</evidence>
<dbReference type="Pfam" id="PF00069">
    <property type="entry name" value="Pkinase"/>
    <property type="match status" value="1"/>
</dbReference>
<feature type="compositionally biased region" description="Acidic residues" evidence="6">
    <location>
        <begin position="290"/>
        <end position="301"/>
    </location>
</feature>
<evidence type="ECO:0000259" key="7">
    <source>
        <dbReference type="PROSITE" id="PS50011"/>
    </source>
</evidence>
<feature type="region of interest" description="Disordered" evidence="6">
    <location>
        <begin position="718"/>
        <end position="770"/>
    </location>
</feature>
<dbReference type="InterPro" id="IPR051681">
    <property type="entry name" value="Ser/Thr_Kinases-Pseudokinases"/>
</dbReference>
<name>A0A150FX25_GONPE</name>
<feature type="compositionally biased region" description="Basic and acidic residues" evidence="6">
    <location>
        <begin position="416"/>
        <end position="425"/>
    </location>
</feature>
<protein>
    <recommendedName>
        <fullName evidence="7">Protein kinase domain-containing protein</fullName>
    </recommendedName>
</protein>
<feature type="region of interest" description="Disordered" evidence="6">
    <location>
        <begin position="276"/>
        <end position="303"/>
    </location>
</feature>
<evidence type="ECO:0000313" key="9">
    <source>
        <dbReference type="Proteomes" id="UP000075714"/>
    </source>
</evidence>
<comment type="caution">
    <text evidence="8">The sequence shown here is derived from an EMBL/GenBank/DDBJ whole genome shotgun (WGS) entry which is preliminary data.</text>
</comment>
<evidence type="ECO:0000256" key="1">
    <source>
        <dbReference type="ARBA" id="ARBA00022679"/>
    </source>
</evidence>
<feature type="domain" description="Protein kinase" evidence="7">
    <location>
        <begin position="306"/>
        <end position="697"/>
    </location>
</feature>
<dbReference type="GO" id="GO:0004674">
    <property type="term" value="F:protein serine/threonine kinase activity"/>
    <property type="evidence" value="ECO:0007669"/>
    <property type="project" value="TreeGrafter"/>
</dbReference>
<keyword evidence="4 5" id="KW-0067">ATP-binding</keyword>
<evidence type="ECO:0000313" key="8">
    <source>
        <dbReference type="EMBL" id="KXZ42161.1"/>
    </source>
</evidence>
<dbReference type="AlphaFoldDB" id="A0A150FX25"/>
<feature type="compositionally biased region" description="Low complexity" evidence="6">
    <location>
        <begin position="374"/>
        <end position="393"/>
    </location>
</feature>
<dbReference type="InterPro" id="IPR017441">
    <property type="entry name" value="Protein_kinase_ATP_BS"/>
</dbReference>
<dbReference type="PROSITE" id="PS00108">
    <property type="entry name" value="PROTEIN_KINASE_ST"/>
    <property type="match status" value="1"/>
</dbReference>
<dbReference type="PROSITE" id="PS50011">
    <property type="entry name" value="PROTEIN_KINASE_DOM"/>
    <property type="match status" value="1"/>
</dbReference>
<organism evidence="8 9">
    <name type="scientific">Gonium pectorale</name>
    <name type="common">Green alga</name>
    <dbReference type="NCBI Taxonomy" id="33097"/>
    <lineage>
        <taxon>Eukaryota</taxon>
        <taxon>Viridiplantae</taxon>
        <taxon>Chlorophyta</taxon>
        <taxon>core chlorophytes</taxon>
        <taxon>Chlorophyceae</taxon>
        <taxon>CS clade</taxon>
        <taxon>Chlamydomonadales</taxon>
        <taxon>Volvocaceae</taxon>
        <taxon>Gonium</taxon>
    </lineage>
</organism>
<dbReference type="PANTHER" id="PTHR44329:SF214">
    <property type="entry name" value="PROTEIN KINASE DOMAIN-CONTAINING PROTEIN"/>
    <property type="match status" value="1"/>
</dbReference>
<keyword evidence="3" id="KW-0418">Kinase</keyword>
<evidence type="ECO:0000256" key="4">
    <source>
        <dbReference type="ARBA" id="ARBA00022840"/>
    </source>
</evidence>
<gene>
    <name evidence="8" type="ORF">GPECTOR_193g318</name>
</gene>
<proteinExistence type="predicted"/>
<evidence type="ECO:0000256" key="3">
    <source>
        <dbReference type="ARBA" id="ARBA00022777"/>
    </source>
</evidence>
<feature type="binding site" evidence="5">
    <location>
        <position position="333"/>
    </location>
    <ligand>
        <name>ATP</name>
        <dbReference type="ChEBI" id="CHEBI:30616"/>
    </ligand>
</feature>
<dbReference type="InterPro" id="IPR000719">
    <property type="entry name" value="Prot_kinase_dom"/>
</dbReference>